<dbReference type="GO" id="GO:0005886">
    <property type="term" value="C:plasma membrane"/>
    <property type="evidence" value="ECO:0007669"/>
    <property type="project" value="UniProtKB-SubCell"/>
</dbReference>
<dbReference type="PANTHER" id="PTHR34582">
    <property type="entry name" value="UPF0702 TRANSMEMBRANE PROTEIN YCAP"/>
    <property type="match status" value="1"/>
</dbReference>
<dbReference type="Gene3D" id="3.30.240.20">
    <property type="entry name" value="bsu07140 like domains"/>
    <property type="match status" value="1"/>
</dbReference>
<accession>A0A1H6UYP3</accession>
<keyword evidence="10" id="KW-1185">Reference proteome</keyword>
<sequence>MKKEDIHLWDIQRILFGEAPVEFLIEIFFRTIVIYLILFITVRLMGKRMSGQLTISEMSVMLTLGAIVSPAMQVPNVGLAQGTLILSLAFMFQRGFNLLEFKNYKLEKLNHGEIGMLVKDGVMQIEELNKNKLSRQQLFAVLRAEGIFNLGEIERVYLEPFGMFSIYKRKKTMAGLTIFPPDDKEIRSFVNKDKNQLSVCTSCGNLSDHFHPQSGPCSVCFSSEWLEATVAVQI</sequence>
<protein>
    <recommendedName>
        <fullName evidence="8">YetF C-terminal domain-containing protein</fullName>
    </recommendedName>
</protein>
<comment type="similarity">
    <text evidence="2">Belongs to the UPF0702 family.</text>
</comment>
<keyword evidence="6 7" id="KW-0472">Membrane</keyword>
<keyword evidence="5 7" id="KW-1133">Transmembrane helix</keyword>
<evidence type="ECO:0000256" key="2">
    <source>
        <dbReference type="ARBA" id="ARBA00006448"/>
    </source>
</evidence>
<dbReference type="PANTHER" id="PTHR34582:SF6">
    <property type="entry name" value="UPF0702 TRANSMEMBRANE PROTEIN YCAP"/>
    <property type="match status" value="1"/>
</dbReference>
<evidence type="ECO:0000256" key="1">
    <source>
        <dbReference type="ARBA" id="ARBA00004651"/>
    </source>
</evidence>
<proteinExistence type="inferred from homology"/>
<dbReference type="STRING" id="408657.SAMN04487995_2604"/>
<organism evidence="9 10">
    <name type="scientific">Dyadobacter koreensis</name>
    <dbReference type="NCBI Taxonomy" id="408657"/>
    <lineage>
        <taxon>Bacteria</taxon>
        <taxon>Pseudomonadati</taxon>
        <taxon>Bacteroidota</taxon>
        <taxon>Cytophagia</taxon>
        <taxon>Cytophagales</taxon>
        <taxon>Spirosomataceae</taxon>
        <taxon>Dyadobacter</taxon>
    </lineage>
</organism>
<evidence type="ECO:0000313" key="9">
    <source>
        <dbReference type="EMBL" id="SEI93165.1"/>
    </source>
</evidence>
<evidence type="ECO:0000256" key="6">
    <source>
        <dbReference type="ARBA" id="ARBA00023136"/>
    </source>
</evidence>
<evidence type="ECO:0000256" key="7">
    <source>
        <dbReference type="SAM" id="Phobius"/>
    </source>
</evidence>
<dbReference type="RefSeq" id="WP_090335604.1">
    <property type="nucleotide sequence ID" value="NZ_FNXY01000004.1"/>
</dbReference>
<evidence type="ECO:0000313" key="10">
    <source>
        <dbReference type="Proteomes" id="UP000199532"/>
    </source>
</evidence>
<dbReference type="InterPro" id="IPR023090">
    <property type="entry name" value="UPF0702_alpha/beta_dom_sf"/>
</dbReference>
<reference evidence="9 10" key="1">
    <citation type="submission" date="2016-10" db="EMBL/GenBank/DDBJ databases">
        <authorList>
            <person name="de Groot N.N."/>
        </authorList>
    </citation>
    <scope>NUCLEOTIDE SEQUENCE [LARGE SCALE GENOMIC DNA]</scope>
    <source>
        <strain evidence="9 10">DSM 19938</strain>
    </source>
</reference>
<evidence type="ECO:0000259" key="8">
    <source>
        <dbReference type="Pfam" id="PF04239"/>
    </source>
</evidence>
<name>A0A1H6UYP3_9BACT</name>
<comment type="subcellular location">
    <subcellularLocation>
        <location evidence="1">Cell membrane</location>
        <topology evidence="1">Multi-pass membrane protein</topology>
    </subcellularLocation>
</comment>
<dbReference type="InterPro" id="IPR007353">
    <property type="entry name" value="DUF421"/>
</dbReference>
<dbReference type="OrthoDB" id="6538282at2"/>
<evidence type="ECO:0000256" key="3">
    <source>
        <dbReference type="ARBA" id="ARBA00022475"/>
    </source>
</evidence>
<gene>
    <name evidence="9" type="ORF">SAMN04487995_2604</name>
</gene>
<dbReference type="EMBL" id="FNXY01000004">
    <property type="protein sequence ID" value="SEI93165.1"/>
    <property type="molecule type" value="Genomic_DNA"/>
</dbReference>
<evidence type="ECO:0000256" key="5">
    <source>
        <dbReference type="ARBA" id="ARBA00022989"/>
    </source>
</evidence>
<dbReference type="Proteomes" id="UP000199532">
    <property type="component" value="Unassembled WGS sequence"/>
</dbReference>
<feature type="transmembrane region" description="Helical" evidence="7">
    <location>
        <begin position="27"/>
        <end position="46"/>
    </location>
</feature>
<dbReference type="AlphaFoldDB" id="A0A1H6UYP3"/>
<evidence type="ECO:0000256" key="4">
    <source>
        <dbReference type="ARBA" id="ARBA00022692"/>
    </source>
</evidence>
<dbReference type="Pfam" id="PF04239">
    <property type="entry name" value="DUF421"/>
    <property type="match status" value="1"/>
</dbReference>
<keyword evidence="4 7" id="KW-0812">Transmembrane</keyword>
<feature type="domain" description="YetF C-terminal" evidence="8">
    <location>
        <begin position="102"/>
        <end position="182"/>
    </location>
</feature>
<keyword evidence="3" id="KW-1003">Cell membrane</keyword>